<dbReference type="RefSeq" id="WP_160919135.1">
    <property type="nucleotide sequence ID" value="NZ_WMEY01000002.1"/>
</dbReference>
<name>A0A845EX44_9BACL</name>
<dbReference type="HAMAP" id="MF_00338">
    <property type="entry name" value="UPF0145"/>
    <property type="match status" value="1"/>
</dbReference>
<dbReference type="Gene3D" id="3.30.110.70">
    <property type="entry name" value="Hypothetical protein apc22750. Chain B"/>
    <property type="match status" value="1"/>
</dbReference>
<dbReference type="Pfam" id="PF01906">
    <property type="entry name" value="YbjQ_1"/>
    <property type="match status" value="1"/>
</dbReference>
<dbReference type="Proteomes" id="UP000447833">
    <property type="component" value="Unassembled WGS sequence"/>
</dbReference>
<evidence type="ECO:0000313" key="4">
    <source>
        <dbReference type="Proteomes" id="UP000447833"/>
    </source>
</evidence>
<organism evidence="3 4">
    <name type="scientific">Guptibacillus hwajinpoensis</name>
    <dbReference type="NCBI Taxonomy" id="208199"/>
    <lineage>
        <taxon>Bacteria</taxon>
        <taxon>Bacillati</taxon>
        <taxon>Bacillota</taxon>
        <taxon>Bacilli</taxon>
        <taxon>Bacillales</taxon>
        <taxon>Guptibacillaceae</taxon>
        <taxon>Guptibacillus</taxon>
    </lineage>
</organism>
<accession>A0A845EX44</accession>
<proteinExistence type="inferred from homology"/>
<evidence type="ECO:0000256" key="2">
    <source>
        <dbReference type="HAMAP-Rule" id="MF_00338"/>
    </source>
</evidence>
<dbReference type="InterPro" id="IPR002765">
    <property type="entry name" value="UPF0145_YbjQ-like"/>
</dbReference>
<sequence length="104" mass="11174">MLIVTTDQVANKNIKEVIGYVRGSTVQSKHVGKDILASLRTIVGGEITEYTEMMTDARQRAIARMVKDAESKGANAIVAFRLQSSAVMASASEIIAYGTAVILE</sequence>
<evidence type="ECO:0000313" key="3">
    <source>
        <dbReference type="EMBL" id="MYL63121.1"/>
    </source>
</evidence>
<comment type="similarity">
    <text evidence="1 2">Belongs to the UPF0145 family.</text>
</comment>
<dbReference type="PANTHER" id="PTHR34068">
    <property type="entry name" value="UPF0145 PROTEIN YBJQ"/>
    <property type="match status" value="1"/>
</dbReference>
<dbReference type="EMBL" id="WMEY01000002">
    <property type="protein sequence ID" value="MYL63121.1"/>
    <property type="molecule type" value="Genomic_DNA"/>
</dbReference>
<gene>
    <name evidence="3" type="ORF">GLW07_07110</name>
</gene>
<comment type="caution">
    <text evidence="3">The sequence shown here is derived from an EMBL/GenBank/DDBJ whole genome shotgun (WGS) entry which is preliminary data.</text>
</comment>
<dbReference type="PANTHER" id="PTHR34068:SF2">
    <property type="entry name" value="UPF0145 PROTEIN SCO3412"/>
    <property type="match status" value="1"/>
</dbReference>
<reference evidence="3 4" key="1">
    <citation type="submission" date="2019-11" db="EMBL/GenBank/DDBJ databases">
        <title>Genome sequences of 17 halophilic strains isolated from different environments.</title>
        <authorList>
            <person name="Furrow R.E."/>
        </authorList>
    </citation>
    <scope>NUCLEOTIDE SEQUENCE [LARGE SCALE GENOMIC DNA]</scope>
    <source>
        <strain evidence="3 4">22506_14_FS</strain>
    </source>
</reference>
<protein>
    <recommendedName>
        <fullName evidence="2">UPF0145 protein GLW07_07110</fullName>
    </recommendedName>
</protein>
<evidence type="ECO:0000256" key="1">
    <source>
        <dbReference type="ARBA" id="ARBA00010751"/>
    </source>
</evidence>
<dbReference type="AlphaFoldDB" id="A0A845EX44"/>
<dbReference type="SUPFAM" id="SSF117782">
    <property type="entry name" value="YbjQ-like"/>
    <property type="match status" value="1"/>
</dbReference>
<dbReference type="InterPro" id="IPR035439">
    <property type="entry name" value="UPF0145_dom_sf"/>
</dbReference>